<dbReference type="InterPro" id="IPR002048">
    <property type="entry name" value="EF_hand_dom"/>
</dbReference>
<dbReference type="SUPFAM" id="SSF56300">
    <property type="entry name" value="Metallo-dependent phosphatases"/>
    <property type="match status" value="1"/>
</dbReference>
<dbReference type="Gene3D" id="1.10.238.10">
    <property type="entry name" value="EF-hand"/>
    <property type="match status" value="1"/>
</dbReference>
<dbReference type="Pfam" id="PF00149">
    <property type="entry name" value="Metallophos"/>
    <property type="match status" value="1"/>
</dbReference>
<dbReference type="PANTHER" id="PTHR45668:SF3">
    <property type="entry name" value="SERINE_THREONINE-PROTEIN PHOSPHATASE RDGC"/>
    <property type="match status" value="1"/>
</dbReference>
<keyword evidence="6" id="KW-0378">Hydrolase</keyword>
<comment type="similarity">
    <text evidence="2 6">Belongs to the PPP phosphatase family.</text>
</comment>
<evidence type="ECO:0000256" key="3">
    <source>
        <dbReference type="ARBA" id="ARBA00022723"/>
    </source>
</evidence>
<evidence type="ECO:0000256" key="2">
    <source>
        <dbReference type="ARBA" id="ARBA00008294"/>
    </source>
</evidence>
<dbReference type="EC" id="3.1.3.16" evidence="6"/>
<dbReference type="InterPro" id="IPR011992">
    <property type="entry name" value="EF-hand-dom_pair"/>
</dbReference>
<gene>
    <name evidence="10" type="ORF">PCAL00307_LOCUS3031</name>
    <name evidence="11" type="ORF">PECAL_2P26600</name>
</gene>
<dbReference type="InterPro" id="IPR029052">
    <property type="entry name" value="Metallo-depent_PP-like"/>
</dbReference>
<evidence type="ECO:0000259" key="9">
    <source>
        <dbReference type="PROSITE" id="PS50222"/>
    </source>
</evidence>
<evidence type="ECO:0000256" key="5">
    <source>
        <dbReference type="ARBA" id="ARBA00023211"/>
    </source>
</evidence>
<keyword evidence="3" id="KW-0479">Metal-binding</keyword>
<dbReference type="SMART" id="SM00054">
    <property type="entry name" value="EFh"/>
    <property type="match status" value="3"/>
</dbReference>
<evidence type="ECO:0000256" key="6">
    <source>
        <dbReference type="RuleBase" id="RU004273"/>
    </source>
</evidence>
<evidence type="ECO:0000256" key="4">
    <source>
        <dbReference type="ARBA" id="ARBA00022837"/>
    </source>
</evidence>
<comment type="cofactor">
    <cofactor evidence="1">
        <name>Mn(2+)</name>
        <dbReference type="ChEBI" id="CHEBI:29035"/>
    </cofactor>
</comment>
<keyword evidence="12" id="KW-1185">Reference proteome</keyword>
<dbReference type="Pfam" id="PF13499">
    <property type="entry name" value="EF-hand_7"/>
    <property type="match status" value="1"/>
</dbReference>
<dbReference type="Proteomes" id="UP000789595">
    <property type="component" value="Unassembled WGS sequence"/>
</dbReference>
<dbReference type="PRINTS" id="PR00114">
    <property type="entry name" value="STPHPHTASE"/>
</dbReference>
<keyword evidence="4" id="KW-0106">Calcium</keyword>
<evidence type="ECO:0000256" key="7">
    <source>
        <dbReference type="SAM" id="Coils"/>
    </source>
</evidence>
<dbReference type="AlphaFoldDB" id="A0A7S3ZM39"/>
<dbReference type="SMART" id="SM00156">
    <property type="entry name" value="PP2Ac"/>
    <property type="match status" value="1"/>
</dbReference>
<dbReference type="PROSITE" id="PS00125">
    <property type="entry name" value="SER_THR_PHOSPHATASE"/>
    <property type="match status" value="1"/>
</dbReference>
<accession>A0A7S3ZM39</accession>
<dbReference type="EMBL" id="CAKKNE010000002">
    <property type="protein sequence ID" value="CAH0369534.1"/>
    <property type="molecule type" value="Genomic_DNA"/>
</dbReference>
<dbReference type="InterPro" id="IPR004843">
    <property type="entry name" value="Calcineurin-like_PHP"/>
</dbReference>
<feature type="domain" description="EF-hand" evidence="9">
    <location>
        <begin position="649"/>
        <end position="684"/>
    </location>
</feature>
<dbReference type="CDD" id="cd00051">
    <property type="entry name" value="EFh"/>
    <property type="match status" value="1"/>
</dbReference>
<evidence type="ECO:0000256" key="1">
    <source>
        <dbReference type="ARBA" id="ARBA00001936"/>
    </source>
</evidence>
<dbReference type="InterPro" id="IPR006186">
    <property type="entry name" value="Ser/Thr-sp_prot-phosphatase"/>
</dbReference>
<organism evidence="10">
    <name type="scientific">Pelagomonas calceolata</name>
    <dbReference type="NCBI Taxonomy" id="35677"/>
    <lineage>
        <taxon>Eukaryota</taxon>
        <taxon>Sar</taxon>
        <taxon>Stramenopiles</taxon>
        <taxon>Ochrophyta</taxon>
        <taxon>Pelagophyceae</taxon>
        <taxon>Pelagomonadales</taxon>
        <taxon>Pelagomonadaceae</taxon>
        <taxon>Pelagomonas</taxon>
    </lineage>
</organism>
<keyword evidence="7" id="KW-0175">Coiled coil</keyword>
<evidence type="ECO:0000313" key="11">
    <source>
        <dbReference type="EMBL" id="CAH0369534.1"/>
    </source>
</evidence>
<dbReference type="PROSITE" id="PS00018">
    <property type="entry name" value="EF_HAND_1"/>
    <property type="match status" value="2"/>
</dbReference>
<feature type="compositionally biased region" description="Low complexity" evidence="8">
    <location>
        <begin position="745"/>
        <end position="757"/>
    </location>
</feature>
<protein>
    <recommendedName>
        <fullName evidence="6">Serine/threonine-protein phosphatase</fullName>
        <ecNumber evidence="6">3.1.3.16</ecNumber>
    </recommendedName>
</protein>
<dbReference type="Gene3D" id="3.60.21.10">
    <property type="match status" value="1"/>
</dbReference>
<feature type="region of interest" description="Disordered" evidence="8">
    <location>
        <begin position="736"/>
        <end position="766"/>
    </location>
</feature>
<sequence>MGAGASAVLPAECTKDDARAFAGERWNETMDQKFDAICRDGKISKETVLQHEHSFGLAIRDWRRISEHAHQLTEAAVKEAPPVLEVDVEQITGNKAATRLQGASRKTAAYNESKIKVAKRINCSLEHAAERKQNKLDAFMSKLTEKMDTLEEEKQSKDQLLDTIDKMRKAGWPRNLPKDDHPGMDLPDPLTKDAMCDLLERLNEQARKETKKKKARNGIKDILHAKYALQIATGYMDVVRKLPSVVHVNTQQSGKITVVGDLHGQLRDLIHIFRHNGMPSFDNPYLFNGDLVDRGDYSVEIVLLLFGFAVADPGSIYINRGNHEDMTVCTGYGFVDELVNKFSQNTAGRHLLAIIDTIFSLLPLVHVIDENIAVVHGGISDKFDLDSLKQINRRLYRTLTGLPQAITHDEKGCDEEGHTHKDWAVLMDCLWSDPAKASERFPGDLRCKSNDERGGGVLWSEQFTKEWLSQHKLGCLIRSHECQDEGYKTHHEGRVLTLFSASNYYGEDEENDGAILVLSPLQDPPGKLLTYSTCYAKGGYEKLRTAELAGKMESAALARVEVCLLDHRRELVAALKAKDVNGTGQLKKVEWASIMNDILPVKLPWLHLAEKFVLVTKKGDVITYLPLTEKLEAMFGNSDESKGRENLFRNRDALVKLFRLLDADQSGSLDRAEFAKGCEMINALADDGEKLFEMSDIDGFMDALDVNGDGAISFAEFSDGLLNHGSMAAHSGAEIGVHSPAKPVGEPAAEPEAAAAPEGGGGEETG</sequence>
<feature type="coiled-coil region" evidence="7">
    <location>
        <begin position="133"/>
        <end position="216"/>
    </location>
</feature>
<dbReference type="OrthoDB" id="442428at2759"/>
<dbReference type="GO" id="GO:0005509">
    <property type="term" value="F:calcium ion binding"/>
    <property type="evidence" value="ECO:0007669"/>
    <property type="project" value="InterPro"/>
</dbReference>
<dbReference type="GO" id="GO:0004722">
    <property type="term" value="F:protein serine/threonine phosphatase activity"/>
    <property type="evidence" value="ECO:0007669"/>
    <property type="project" value="UniProtKB-EC"/>
</dbReference>
<evidence type="ECO:0000313" key="10">
    <source>
        <dbReference type="EMBL" id="CAE0687597.1"/>
    </source>
</evidence>
<dbReference type="InterPro" id="IPR018247">
    <property type="entry name" value="EF_Hand_1_Ca_BS"/>
</dbReference>
<proteinExistence type="inferred from homology"/>
<feature type="domain" description="EF-hand" evidence="9">
    <location>
        <begin position="692"/>
        <end position="727"/>
    </location>
</feature>
<dbReference type="EMBL" id="HBIW01003673">
    <property type="protein sequence ID" value="CAE0687597.1"/>
    <property type="molecule type" value="Transcribed_RNA"/>
</dbReference>
<reference evidence="10" key="1">
    <citation type="submission" date="2021-01" db="EMBL/GenBank/DDBJ databases">
        <authorList>
            <person name="Corre E."/>
            <person name="Pelletier E."/>
            <person name="Niang G."/>
            <person name="Scheremetjew M."/>
            <person name="Finn R."/>
            <person name="Kale V."/>
            <person name="Holt S."/>
            <person name="Cochrane G."/>
            <person name="Meng A."/>
            <person name="Brown T."/>
            <person name="Cohen L."/>
        </authorList>
    </citation>
    <scope>NUCLEOTIDE SEQUENCE</scope>
    <source>
        <strain evidence="10">CCMP1756</strain>
    </source>
</reference>
<evidence type="ECO:0000256" key="8">
    <source>
        <dbReference type="SAM" id="MobiDB-lite"/>
    </source>
</evidence>
<evidence type="ECO:0000313" key="12">
    <source>
        <dbReference type="Proteomes" id="UP000789595"/>
    </source>
</evidence>
<dbReference type="PANTHER" id="PTHR45668">
    <property type="entry name" value="SERINE/THREONINE-PROTEIN PHOSPHATASE 5-RELATED"/>
    <property type="match status" value="1"/>
</dbReference>
<comment type="catalytic activity">
    <reaction evidence="6">
        <text>O-phospho-L-threonyl-[protein] + H2O = L-threonyl-[protein] + phosphate</text>
        <dbReference type="Rhea" id="RHEA:47004"/>
        <dbReference type="Rhea" id="RHEA-COMP:11060"/>
        <dbReference type="Rhea" id="RHEA-COMP:11605"/>
        <dbReference type="ChEBI" id="CHEBI:15377"/>
        <dbReference type="ChEBI" id="CHEBI:30013"/>
        <dbReference type="ChEBI" id="CHEBI:43474"/>
        <dbReference type="ChEBI" id="CHEBI:61977"/>
        <dbReference type="EC" id="3.1.3.16"/>
    </reaction>
</comment>
<dbReference type="PROSITE" id="PS50222">
    <property type="entry name" value="EF_HAND_2"/>
    <property type="match status" value="2"/>
</dbReference>
<reference evidence="11" key="2">
    <citation type="submission" date="2021-11" db="EMBL/GenBank/DDBJ databases">
        <authorList>
            <consortium name="Genoscope - CEA"/>
            <person name="William W."/>
        </authorList>
    </citation>
    <scope>NUCLEOTIDE SEQUENCE</scope>
</reference>
<dbReference type="SUPFAM" id="SSF47473">
    <property type="entry name" value="EF-hand"/>
    <property type="match status" value="1"/>
</dbReference>
<keyword evidence="5" id="KW-0464">Manganese</keyword>
<name>A0A7S3ZM39_9STRA</name>
<dbReference type="InterPro" id="IPR051134">
    <property type="entry name" value="PPP_phosphatase"/>
</dbReference>